<dbReference type="PATRIC" id="fig|1308866.3.peg.2136"/>
<dbReference type="Proteomes" id="UP000012283">
    <property type="component" value="Unassembled WGS sequence"/>
</dbReference>
<evidence type="ECO:0000313" key="2">
    <source>
        <dbReference type="EMBL" id="ENH96442.1"/>
    </source>
</evidence>
<dbReference type="Pfam" id="PF01882">
    <property type="entry name" value="DUF58"/>
    <property type="match status" value="1"/>
</dbReference>
<evidence type="ECO:0000259" key="1">
    <source>
        <dbReference type="SMART" id="SM00327"/>
    </source>
</evidence>
<dbReference type="SUPFAM" id="SSF53300">
    <property type="entry name" value="vWA-like"/>
    <property type="match status" value="1"/>
</dbReference>
<organism evidence="2 3">
    <name type="scientific">Gracilibacillus halophilus YIM-C55.5</name>
    <dbReference type="NCBI Taxonomy" id="1308866"/>
    <lineage>
        <taxon>Bacteria</taxon>
        <taxon>Bacillati</taxon>
        <taxon>Bacillota</taxon>
        <taxon>Bacilli</taxon>
        <taxon>Bacillales</taxon>
        <taxon>Bacillaceae</taxon>
        <taxon>Gracilibacillus</taxon>
    </lineage>
</organism>
<accession>N4WJU1</accession>
<dbReference type="InterPro" id="IPR002881">
    <property type="entry name" value="DUF58"/>
</dbReference>
<comment type="caution">
    <text evidence="2">The sequence shown here is derived from an EMBL/GenBank/DDBJ whole genome shotgun (WGS) entry which is preliminary data.</text>
</comment>
<proteinExistence type="predicted"/>
<dbReference type="PANTHER" id="PTHR33608">
    <property type="entry name" value="BLL2464 PROTEIN"/>
    <property type="match status" value="1"/>
</dbReference>
<sequence>MFLLISTAIVIAVSTADLFLSPHKNEWSVKRTSPRETERYQGEQLSITVTNHSAFSMHVRFVDDLPRSFQPSYPNNIFIPKQRAATIEYQVWPQVRGKYSINYLYIRYTSMIGLWEKQVTISQPDTIKVIPNLSETKRYLASAQTYLLHEGLKIRKMKSGTGEFSKVRNYVVGDDPRKINWRQSAKFQEIMTNEFEPEHGKHITICIDCGRMMGVELEEGNRLEKSVEAAITLAAAALDNGDYVAVVVFSKEIQAVAPAGKGLQHLDTILQTIYAVQVDAQESNYPLAIQYAQTLQQKRSMIVLFSDVATFVHEDHHLFYMKQLRKRHLFLMLGIEDRLLQKTISQTPETTAIAMRKSIAQKQYLYQKQVMTKWEKHGLPMLEAPADQLAVTAVSHYIQTLNRGLL</sequence>
<evidence type="ECO:0000313" key="3">
    <source>
        <dbReference type="Proteomes" id="UP000012283"/>
    </source>
</evidence>
<dbReference type="AlphaFoldDB" id="N4WJU1"/>
<dbReference type="EMBL" id="APML01000042">
    <property type="protein sequence ID" value="ENH96442.1"/>
    <property type="molecule type" value="Genomic_DNA"/>
</dbReference>
<dbReference type="Gene3D" id="3.40.50.410">
    <property type="entry name" value="von Willebrand factor, type A domain"/>
    <property type="match status" value="1"/>
</dbReference>
<dbReference type="eggNOG" id="COG1721">
    <property type="taxonomic scope" value="Bacteria"/>
</dbReference>
<dbReference type="STRING" id="1308866.J416_10531"/>
<protein>
    <recommendedName>
        <fullName evidence="1">VWFA domain-containing protein</fullName>
    </recommendedName>
</protein>
<dbReference type="PANTHER" id="PTHR33608:SF3">
    <property type="entry name" value="SLR2013 PROTEIN"/>
    <property type="match status" value="1"/>
</dbReference>
<gene>
    <name evidence="2" type="ORF">J416_10531</name>
</gene>
<feature type="domain" description="VWFA" evidence="1">
    <location>
        <begin position="200"/>
        <end position="363"/>
    </location>
</feature>
<name>N4WJU1_9BACI</name>
<reference evidence="2 3" key="1">
    <citation type="submission" date="2013-03" db="EMBL/GenBank/DDBJ databases">
        <title>Draft genome sequence of Gracibacillus halophilus YIM-C55.5, a moderately halophilic and thermophilic organism from the Xiaochaidamu salt lake.</title>
        <authorList>
            <person name="Sugumar T."/>
            <person name="Polireddy D.R."/>
            <person name="Antony A."/>
            <person name="Madhava Y.R."/>
            <person name="Sivakumar N."/>
        </authorList>
    </citation>
    <scope>NUCLEOTIDE SEQUENCE [LARGE SCALE GENOMIC DNA]</scope>
    <source>
        <strain evidence="2 3">YIM-C55.5</strain>
    </source>
</reference>
<keyword evidence="3" id="KW-1185">Reference proteome</keyword>
<dbReference type="SMART" id="SM00327">
    <property type="entry name" value="VWA"/>
    <property type="match status" value="1"/>
</dbReference>
<dbReference type="InterPro" id="IPR002035">
    <property type="entry name" value="VWF_A"/>
</dbReference>
<dbReference type="InterPro" id="IPR036465">
    <property type="entry name" value="vWFA_dom_sf"/>
</dbReference>